<protein>
    <recommendedName>
        <fullName evidence="4">UVR domain-containing protein</fullName>
    </recommendedName>
</protein>
<proteinExistence type="predicted"/>
<comment type="caution">
    <text evidence="2">The sequence shown here is derived from an EMBL/GenBank/DDBJ whole genome shotgun (WGS) entry which is preliminary data.</text>
</comment>
<organism evidence="2 3">
    <name type="scientific">Seminavis robusta</name>
    <dbReference type="NCBI Taxonomy" id="568900"/>
    <lineage>
        <taxon>Eukaryota</taxon>
        <taxon>Sar</taxon>
        <taxon>Stramenopiles</taxon>
        <taxon>Ochrophyta</taxon>
        <taxon>Bacillariophyta</taxon>
        <taxon>Bacillariophyceae</taxon>
        <taxon>Bacillariophycidae</taxon>
        <taxon>Naviculales</taxon>
        <taxon>Naviculaceae</taxon>
        <taxon>Seminavis</taxon>
    </lineage>
</organism>
<feature type="region of interest" description="Disordered" evidence="1">
    <location>
        <begin position="1"/>
        <end position="70"/>
    </location>
</feature>
<dbReference type="Proteomes" id="UP001153069">
    <property type="component" value="Unassembled WGS sequence"/>
</dbReference>
<gene>
    <name evidence="2" type="ORF">SEMRO_1851_G301690.1</name>
</gene>
<reference evidence="2" key="1">
    <citation type="submission" date="2020-06" db="EMBL/GenBank/DDBJ databases">
        <authorList>
            <consortium name="Plant Systems Biology data submission"/>
        </authorList>
    </citation>
    <scope>NUCLEOTIDE SEQUENCE</scope>
    <source>
        <strain evidence="2">D6</strain>
    </source>
</reference>
<keyword evidence="3" id="KW-1185">Reference proteome</keyword>
<evidence type="ECO:0000313" key="2">
    <source>
        <dbReference type="EMBL" id="CAB9526587.1"/>
    </source>
</evidence>
<dbReference type="AlphaFoldDB" id="A0A9N8HV18"/>
<evidence type="ECO:0000256" key="1">
    <source>
        <dbReference type="SAM" id="MobiDB-lite"/>
    </source>
</evidence>
<accession>A0A9N8HV18</accession>
<evidence type="ECO:0000313" key="3">
    <source>
        <dbReference type="Proteomes" id="UP001153069"/>
    </source>
</evidence>
<name>A0A9N8HV18_9STRA</name>
<sequence>MGGHHKKDADAQPSNKNKNHHAKENHAPAKKGHGGRNHEEQPAKLSNNKKGHGGRTHEVQAKANPNLTKRDLKMLEKLHAKIEYLEIRDEYDEADKLREQMTAIEDNANAKAMKKAERRAAAASG</sequence>
<dbReference type="EMBL" id="CAICTM010001849">
    <property type="protein sequence ID" value="CAB9526587.1"/>
    <property type="molecule type" value="Genomic_DNA"/>
</dbReference>
<evidence type="ECO:0008006" key="4">
    <source>
        <dbReference type="Google" id="ProtNLM"/>
    </source>
</evidence>